<keyword evidence="1" id="KW-0472">Membrane</keyword>
<evidence type="ECO:0000313" key="3">
    <source>
        <dbReference type="Proteomes" id="UP000288623"/>
    </source>
</evidence>
<keyword evidence="1" id="KW-0812">Transmembrane</keyword>
<accession>A0A433RUM9</accession>
<reference evidence="2 3" key="1">
    <citation type="submission" date="2014-11" db="EMBL/GenBank/DDBJ databases">
        <title>Genome sequence and analysis of novel Kurthia sp.</title>
        <authorList>
            <person name="Lawson J.N."/>
            <person name="Gonzalez J.E."/>
            <person name="Rinauldi L."/>
            <person name="Xuan Z."/>
            <person name="Firman A."/>
            <person name="Shaddox L."/>
            <person name="Trudeau A."/>
            <person name="Shah S."/>
            <person name="Reiman D."/>
        </authorList>
    </citation>
    <scope>NUCLEOTIDE SEQUENCE [LARGE SCALE GENOMIC DNA]</scope>
    <source>
        <strain evidence="2 3">3B1D</strain>
    </source>
</reference>
<protein>
    <submittedName>
        <fullName evidence="2">Uncharacterized protein</fullName>
    </submittedName>
</protein>
<dbReference type="OrthoDB" id="2943336at2"/>
<evidence type="ECO:0000313" key="2">
    <source>
        <dbReference type="EMBL" id="RUS56996.1"/>
    </source>
</evidence>
<organism evidence="2 3">
    <name type="scientific">Candidatus Kurthia intestinigallinarum</name>
    <dbReference type="NCBI Taxonomy" id="1562256"/>
    <lineage>
        <taxon>Bacteria</taxon>
        <taxon>Bacillati</taxon>
        <taxon>Bacillota</taxon>
        <taxon>Bacilli</taxon>
        <taxon>Bacillales</taxon>
        <taxon>Caryophanaceae</taxon>
        <taxon>Kurthia</taxon>
    </lineage>
</organism>
<evidence type="ECO:0000256" key="1">
    <source>
        <dbReference type="SAM" id="Phobius"/>
    </source>
</evidence>
<feature type="transmembrane region" description="Helical" evidence="1">
    <location>
        <begin position="12"/>
        <end position="44"/>
    </location>
</feature>
<dbReference type="RefSeq" id="WP_126990413.1">
    <property type="nucleotide sequence ID" value="NZ_JTFC01000029.1"/>
</dbReference>
<dbReference type="AlphaFoldDB" id="A0A433RUM9"/>
<proteinExistence type="predicted"/>
<name>A0A433RUM9_9BACL</name>
<dbReference type="EMBL" id="JTFC01000029">
    <property type="protein sequence ID" value="RUS56996.1"/>
    <property type="molecule type" value="Genomic_DNA"/>
</dbReference>
<comment type="caution">
    <text evidence="2">The sequence shown here is derived from an EMBL/GenBank/DDBJ whole genome shotgun (WGS) entry which is preliminary data.</text>
</comment>
<feature type="transmembrane region" description="Helical" evidence="1">
    <location>
        <begin position="56"/>
        <end position="76"/>
    </location>
</feature>
<gene>
    <name evidence="2" type="ORF">QI30_07965</name>
</gene>
<keyword evidence="1" id="KW-1133">Transmembrane helix</keyword>
<dbReference type="Proteomes" id="UP000288623">
    <property type="component" value="Unassembled WGS sequence"/>
</dbReference>
<sequence length="88" mass="9469">MPLSFVAIIGIAVIIFGAIMRSAILIILGVNLIVAPISFFIGIMAGGGPDATIIDFFKGFLTFQLIPLLFLIFFIIRRSRKILGGATN</sequence>
<keyword evidence="3" id="KW-1185">Reference proteome</keyword>